<evidence type="ECO:0000313" key="7">
    <source>
        <dbReference type="EMBL" id="SCL76214.1"/>
    </source>
</evidence>
<dbReference type="STRING" id="118126.L21_2136"/>
<feature type="transmembrane region" description="Helical" evidence="6">
    <location>
        <begin position="384"/>
        <end position="406"/>
    </location>
</feature>
<dbReference type="PANTHER" id="PTHR30250:SF28">
    <property type="entry name" value="POLYSACCHARIDE BIOSYNTHESIS PROTEIN"/>
    <property type="match status" value="1"/>
</dbReference>
<gene>
    <name evidence="7" type="ORF">L21_2136</name>
</gene>
<dbReference type="OrthoDB" id="118009at2157"/>
<protein>
    <submittedName>
        <fullName evidence="7">Colanic acid exporter</fullName>
    </submittedName>
</protein>
<evidence type="ECO:0000256" key="4">
    <source>
        <dbReference type="ARBA" id="ARBA00022989"/>
    </source>
</evidence>
<evidence type="ECO:0000256" key="5">
    <source>
        <dbReference type="ARBA" id="ARBA00023136"/>
    </source>
</evidence>
<keyword evidence="4 6" id="KW-1133">Transmembrane helix</keyword>
<evidence type="ECO:0000256" key="1">
    <source>
        <dbReference type="ARBA" id="ARBA00004651"/>
    </source>
</evidence>
<feature type="transmembrane region" description="Helical" evidence="6">
    <location>
        <begin position="333"/>
        <end position="353"/>
    </location>
</feature>
<dbReference type="Pfam" id="PF13440">
    <property type="entry name" value="Polysacc_synt_3"/>
    <property type="match status" value="1"/>
</dbReference>
<dbReference type="AlphaFoldDB" id="A0A1M4MMQ5"/>
<feature type="transmembrane region" description="Helical" evidence="6">
    <location>
        <begin position="360"/>
        <end position="378"/>
    </location>
</feature>
<feature type="transmembrane region" description="Helical" evidence="6">
    <location>
        <begin position="445"/>
        <end position="464"/>
    </location>
</feature>
<evidence type="ECO:0000256" key="2">
    <source>
        <dbReference type="ARBA" id="ARBA00022475"/>
    </source>
</evidence>
<dbReference type="Proteomes" id="UP000184671">
    <property type="component" value="Unassembled WGS sequence"/>
</dbReference>
<feature type="transmembrane region" description="Helical" evidence="6">
    <location>
        <begin position="75"/>
        <end position="95"/>
    </location>
</feature>
<dbReference type="EMBL" id="FMID01000049">
    <property type="protein sequence ID" value="SCL76214.1"/>
    <property type="molecule type" value="Genomic_DNA"/>
</dbReference>
<reference evidence="7 8" key="1">
    <citation type="submission" date="2016-08" db="EMBL/GenBank/DDBJ databases">
        <authorList>
            <person name="Seilhamer J.J."/>
        </authorList>
    </citation>
    <scope>NUCLEOTIDE SEQUENCE [LARGE SCALE GENOMIC DNA]</scope>
    <source>
        <strain evidence="7">L21-II-0</strain>
    </source>
</reference>
<name>A0A1M4MMQ5_9EURY</name>
<keyword evidence="5 6" id="KW-0472">Membrane</keyword>
<feature type="transmembrane region" description="Helical" evidence="6">
    <location>
        <begin position="12"/>
        <end position="33"/>
    </location>
</feature>
<evidence type="ECO:0000256" key="6">
    <source>
        <dbReference type="SAM" id="Phobius"/>
    </source>
</evidence>
<feature type="transmembrane region" description="Helical" evidence="6">
    <location>
        <begin position="234"/>
        <end position="256"/>
    </location>
</feature>
<proteinExistence type="predicted"/>
<feature type="transmembrane region" description="Helical" evidence="6">
    <location>
        <begin position="115"/>
        <end position="135"/>
    </location>
</feature>
<sequence length="496" mass="54292">MASFLSNIFKLTTGTVLAQVVGILLIPVVTRIYSPEYFGVAQLFLSIAAVLVVISSLSYHYVIMLPEKDEDSMNVSVLCIVCILGTSAAAGAVFIGFSDWLGTVFETPMIADYLIWLPVFITFNSLFVILNRWLSRKARYGVLSKGIVVNSVSTRVFQIGGGLFIASPLGLILSSVAGFALADLFMLFGTQEDARHLKSVTVRRMRELAVRYREFASYGTAGNLANSMSWELPAFMLAYFFNPTVLGNYALAIMAVKLPMAMVGTAISQVFYQKASEEMNQTGGVKTVVKEVHTRLIAVGIFPFIIFIILAEDLFTFVFGANWLTAGTYAQILAPWLFAVFIVSPIATLFGVLEKQKTYSCFEVMTLCAWVAIFSVVGASGNPLLTLAIFSIGGMLIWGAKSVYLLRESGAGSRDSMLSLVRHLLLSIIISLPLMLGVYVGLPLLLLFGIAGIAAVAYYLLIFFTDPLLRSELIGMIQGSNPTKHTDWMERLGLFR</sequence>
<evidence type="ECO:0000313" key="8">
    <source>
        <dbReference type="Proteomes" id="UP000184671"/>
    </source>
</evidence>
<keyword evidence="2" id="KW-1003">Cell membrane</keyword>
<keyword evidence="3 6" id="KW-0812">Transmembrane</keyword>
<evidence type="ECO:0000256" key="3">
    <source>
        <dbReference type="ARBA" id="ARBA00022692"/>
    </source>
</evidence>
<feature type="transmembrane region" description="Helical" evidence="6">
    <location>
        <begin position="156"/>
        <end position="182"/>
    </location>
</feature>
<dbReference type="GO" id="GO:0005886">
    <property type="term" value="C:plasma membrane"/>
    <property type="evidence" value="ECO:0007669"/>
    <property type="project" value="UniProtKB-SubCell"/>
</dbReference>
<dbReference type="PANTHER" id="PTHR30250">
    <property type="entry name" value="PST FAMILY PREDICTED COLANIC ACID TRANSPORTER"/>
    <property type="match status" value="1"/>
</dbReference>
<feature type="transmembrane region" description="Helical" evidence="6">
    <location>
        <begin position="418"/>
        <end position="439"/>
    </location>
</feature>
<accession>A0A1M4MMQ5</accession>
<feature type="transmembrane region" description="Helical" evidence="6">
    <location>
        <begin position="296"/>
        <end position="321"/>
    </location>
</feature>
<comment type="subcellular location">
    <subcellularLocation>
        <location evidence="1">Cell membrane</location>
        <topology evidence="1">Multi-pass membrane protein</topology>
    </subcellularLocation>
</comment>
<organism evidence="7 8">
    <name type="scientific">Methanoculleus chikugoensis</name>
    <dbReference type="NCBI Taxonomy" id="118126"/>
    <lineage>
        <taxon>Archaea</taxon>
        <taxon>Methanobacteriati</taxon>
        <taxon>Methanobacteriota</taxon>
        <taxon>Stenosarchaea group</taxon>
        <taxon>Methanomicrobia</taxon>
        <taxon>Methanomicrobiales</taxon>
        <taxon>Methanomicrobiaceae</taxon>
        <taxon>Methanoculleus</taxon>
    </lineage>
</organism>
<feature type="transmembrane region" description="Helical" evidence="6">
    <location>
        <begin position="39"/>
        <end position="63"/>
    </location>
</feature>
<dbReference type="InterPro" id="IPR050833">
    <property type="entry name" value="Poly_Biosynth_Transport"/>
</dbReference>